<dbReference type="PANTHER" id="PTHR47972:SF28">
    <property type="entry name" value="KINESIN-LIKE PROTEIN KLP-3"/>
    <property type="match status" value="1"/>
</dbReference>
<feature type="compositionally biased region" description="Basic and acidic residues" evidence="2">
    <location>
        <begin position="30"/>
        <end position="55"/>
    </location>
</feature>
<feature type="compositionally biased region" description="Basic residues" evidence="2">
    <location>
        <begin position="1066"/>
        <end position="1075"/>
    </location>
</feature>
<feature type="domain" description="Kinesin motor" evidence="3">
    <location>
        <begin position="426"/>
        <end position="822"/>
    </location>
</feature>
<dbReference type="Proteomes" id="UP001209570">
    <property type="component" value="Unassembled WGS sequence"/>
</dbReference>
<dbReference type="Pfam" id="PF00225">
    <property type="entry name" value="Kinesin"/>
    <property type="match status" value="1"/>
</dbReference>
<feature type="compositionally biased region" description="Low complexity" evidence="2">
    <location>
        <begin position="71"/>
        <end position="81"/>
    </location>
</feature>
<feature type="region of interest" description="Disordered" evidence="2">
    <location>
        <begin position="1047"/>
        <end position="1075"/>
    </location>
</feature>
<evidence type="ECO:0000256" key="2">
    <source>
        <dbReference type="SAM" id="MobiDB-lite"/>
    </source>
</evidence>
<dbReference type="AlphaFoldDB" id="A0AAD5M189"/>
<evidence type="ECO:0000256" key="1">
    <source>
        <dbReference type="SAM" id="Coils"/>
    </source>
</evidence>
<feature type="coiled-coil region" evidence="1">
    <location>
        <begin position="222"/>
        <end position="249"/>
    </location>
</feature>
<feature type="region of interest" description="Disordered" evidence="2">
    <location>
        <begin position="963"/>
        <end position="1015"/>
    </location>
</feature>
<keyword evidence="5" id="KW-1185">Reference proteome</keyword>
<dbReference type="PANTHER" id="PTHR47972">
    <property type="entry name" value="KINESIN-LIKE PROTEIN KLP-3"/>
    <property type="match status" value="1"/>
</dbReference>
<feature type="compositionally biased region" description="Low complexity" evidence="2">
    <location>
        <begin position="963"/>
        <end position="983"/>
    </location>
</feature>
<feature type="region of interest" description="Disordered" evidence="2">
    <location>
        <begin position="1"/>
        <end position="81"/>
    </location>
</feature>
<dbReference type="InterPro" id="IPR036961">
    <property type="entry name" value="Kinesin_motor_dom_sf"/>
</dbReference>
<name>A0AAD5M189_PYTIN</name>
<proteinExistence type="predicted"/>
<feature type="region of interest" description="Disordered" evidence="2">
    <location>
        <begin position="918"/>
        <end position="949"/>
    </location>
</feature>
<feature type="compositionally biased region" description="Polar residues" evidence="2">
    <location>
        <begin position="1006"/>
        <end position="1015"/>
    </location>
</feature>
<dbReference type="Gene3D" id="3.40.850.10">
    <property type="entry name" value="Kinesin motor domain"/>
    <property type="match status" value="1"/>
</dbReference>
<feature type="coiled-coil region" evidence="1">
    <location>
        <begin position="278"/>
        <end position="326"/>
    </location>
</feature>
<keyword evidence="1" id="KW-0175">Coiled coil</keyword>
<feature type="compositionally biased region" description="Low complexity" evidence="2">
    <location>
        <begin position="934"/>
        <end position="949"/>
    </location>
</feature>
<dbReference type="GO" id="GO:0003777">
    <property type="term" value="F:microtubule motor activity"/>
    <property type="evidence" value="ECO:0007669"/>
    <property type="project" value="InterPro"/>
</dbReference>
<evidence type="ECO:0000259" key="3">
    <source>
        <dbReference type="SMART" id="SM00129"/>
    </source>
</evidence>
<protein>
    <recommendedName>
        <fullName evidence="3">Kinesin motor domain-containing protein</fullName>
    </recommendedName>
</protein>
<dbReference type="SUPFAM" id="SSF52540">
    <property type="entry name" value="P-loop containing nucleoside triphosphate hydrolases"/>
    <property type="match status" value="1"/>
</dbReference>
<dbReference type="InterPro" id="IPR027417">
    <property type="entry name" value="P-loop_NTPase"/>
</dbReference>
<dbReference type="GO" id="GO:0007018">
    <property type="term" value="P:microtubule-based movement"/>
    <property type="evidence" value="ECO:0007669"/>
    <property type="project" value="InterPro"/>
</dbReference>
<accession>A0AAD5M189</accession>
<evidence type="ECO:0000313" key="4">
    <source>
        <dbReference type="EMBL" id="KAJ0399391.1"/>
    </source>
</evidence>
<comment type="caution">
    <text evidence="4">The sequence shown here is derived from an EMBL/GenBank/DDBJ whole genome shotgun (WGS) entry which is preliminary data.</text>
</comment>
<dbReference type="GO" id="GO:0015630">
    <property type="term" value="C:microtubule cytoskeleton"/>
    <property type="evidence" value="ECO:0007669"/>
    <property type="project" value="TreeGrafter"/>
</dbReference>
<reference evidence="4" key="1">
    <citation type="submission" date="2021-12" db="EMBL/GenBank/DDBJ databases">
        <title>Prjna785345.</title>
        <authorList>
            <person name="Rujirawat T."/>
            <person name="Krajaejun T."/>
        </authorList>
    </citation>
    <scope>NUCLEOTIDE SEQUENCE</scope>
    <source>
        <strain evidence="4">Pi057C3</strain>
    </source>
</reference>
<dbReference type="InterPro" id="IPR001752">
    <property type="entry name" value="Kinesin_motor_dom"/>
</dbReference>
<organism evidence="4 5">
    <name type="scientific">Pythium insidiosum</name>
    <name type="common">Pythiosis disease agent</name>
    <dbReference type="NCBI Taxonomy" id="114742"/>
    <lineage>
        <taxon>Eukaryota</taxon>
        <taxon>Sar</taxon>
        <taxon>Stramenopiles</taxon>
        <taxon>Oomycota</taxon>
        <taxon>Peronosporomycetes</taxon>
        <taxon>Pythiales</taxon>
        <taxon>Pythiaceae</taxon>
        <taxon>Pythium</taxon>
    </lineage>
</organism>
<dbReference type="GO" id="GO:0005524">
    <property type="term" value="F:ATP binding"/>
    <property type="evidence" value="ECO:0007669"/>
    <property type="project" value="InterPro"/>
</dbReference>
<dbReference type="InterPro" id="IPR027640">
    <property type="entry name" value="Kinesin-like_fam"/>
</dbReference>
<sequence length="1075" mass="116808">MSTPSLNRGGKTTPAPANPPPAPVLLLMDSPRKPGDGEHRLDRVPPESSKDDSTAVRKPTLVVGDATTRASIGSIPSTSSESLGRLLVEMTAQVQDERSRRSDVEKKNQSLILEIEQLQRDLLEMKTSRERSRRASGGVSADWDLATRPDDDASAMATSSPRDQSADYWWRELQEAKKAKDKALSEAHDRALQVMELQACVSMQHDELKALRVSEADVRFSLSQAEERSKELMQQYTILQQESQLLRDEVTHLNHEIGKRGVHFKALMDKWTEAQAQSEHLERENHAMLDKMKEMRQRHDALLGELEAARDERDALQHQVNHLKGAVAAKSAESRAFQAYGTNARDHLQAQHAIIQRQQIYRRKLHKTARDAVVLLRTVKASLASVRGPLVAIQNDFRLFLRNLQAPVLSLVTRSRRYAEVAHVEHQPLRVALANAELARRHLHDQVWRARRNALLVCQIRSSFTSSPSAALPVDKPIATASSQTVADSILSPADAATLVAHGGPRGPLLRANFATAELLLRESDRETVTVRLDAVFSDRAREWSHDESLTPLLQSVLDGYNACVTTFDGLLPLRVGAASHSVPEVVLGELFRVLQSHGAHFHRVKLTISFLAVFNEAIYDLLGLELGSQSTGTSSSSSSSSSAPKIVVLEVQNAEEALLVLQGGLVNLEAAHQQGAIDREFTHRVITVCVTHENLLLGALASTTKSKLQLVELATGSVAPPDIAAGDEDDSARVKAQVAMDNGLQALLSALAEVRSKDPAFVRYHSSKLTVLLQDTIKATAKFLAVAALPATLHHQHASTADASSVPWSSPSLERRAAVVTRWLHGIRAAVGTGGGPSGPVDRTVEGFIHRYTMAQDGSARPIGFAPLVAASAAEDETDGRRWEKELELMGRRYGDLQQFSAAFYKEVPETALAAAWSARTAEPEPKSSDRMSPGSRRASSPSRRGSVSAVDLIDVVLPSATGGASAPAASPTPAVQSSSSKSKAKSKAKSYVASTAPRTRGHGRSQSTMGTAPTSHLHARAMTLAPSTDARPLLKVRRETASSALKKALSPSLGAARMSSMHARLQKRKVPFR</sequence>
<feature type="region of interest" description="Disordered" evidence="2">
    <location>
        <begin position="127"/>
        <end position="161"/>
    </location>
</feature>
<dbReference type="GO" id="GO:0008017">
    <property type="term" value="F:microtubule binding"/>
    <property type="evidence" value="ECO:0007669"/>
    <property type="project" value="InterPro"/>
</dbReference>
<gene>
    <name evidence="4" type="ORF">P43SY_008149</name>
</gene>
<evidence type="ECO:0000313" key="5">
    <source>
        <dbReference type="Proteomes" id="UP001209570"/>
    </source>
</evidence>
<dbReference type="SMART" id="SM00129">
    <property type="entry name" value="KISc"/>
    <property type="match status" value="1"/>
</dbReference>
<dbReference type="EMBL" id="JAKCXM010000184">
    <property type="protein sequence ID" value="KAJ0399391.1"/>
    <property type="molecule type" value="Genomic_DNA"/>
</dbReference>
<feature type="compositionally biased region" description="Low complexity" evidence="2">
    <location>
        <begin position="1047"/>
        <end position="1058"/>
    </location>
</feature>